<keyword evidence="2" id="KW-0808">Transferase</keyword>
<dbReference type="Proteomes" id="UP000320776">
    <property type="component" value="Chromosome"/>
</dbReference>
<dbReference type="Gene3D" id="3.40.50.150">
    <property type="entry name" value="Vaccinia Virus protein VP39"/>
    <property type="match status" value="1"/>
</dbReference>
<dbReference type="InterPro" id="IPR050508">
    <property type="entry name" value="Methyltransf_Superfamily"/>
</dbReference>
<dbReference type="AlphaFoldDB" id="A0A517DPH6"/>
<dbReference type="InterPro" id="IPR025714">
    <property type="entry name" value="Methyltranfer_dom"/>
</dbReference>
<keyword evidence="3" id="KW-1185">Reference proteome</keyword>
<accession>A0A517DPH6</accession>
<name>A0A517DPH6_9FIRM</name>
<evidence type="ECO:0000259" key="1">
    <source>
        <dbReference type="Pfam" id="PF13847"/>
    </source>
</evidence>
<dbReference type="RefSeq" id="WP_144348932.1">
    <property type="nucleotide sequence ID" value="NZ_CP036259.1"/>
</dbReference>
<gene>
    <name evidence="2" type="primary">ubiE_2</name>
    <name evidence="2" type="ORF">SPTER_05360</name>
</gene>
<sequence length="272" mass="29557">MAVHLTLDNGDLADTYEAISDTQFTKGCSLVAKLAIKPGAAVLDIGCGTGRLGRHVLSLLGPAGRLVGIDPLPDRVNIAKEKNEYANAVFQAGNAEDLSPFADSSFDKVYLNSVFHWILNKDLALREISRVLKPGGTVGITTGARELNTVTGLQIITDTVLRREPYRQIVNIAECAHIQHGLTTTGLLQLLAAAGFRVDEVQIQNSVQVYQTPREVTLFQEASCFGNYLNHVPVSLRAQAKADIEAELERNRTGQGIQFGHYTIFAVATKEE</sequence>
<dbReference type="KEGG" id="sted:SPTER_05360"/>
<keyword evidence="2" id="KW-0489">Methyltransferase</keyword>
<dbReference type="EMBL" id="CP036259">
    <property type="protein sequence ID" value="QDR79263.1"/>
    <property type="molecule type" value="Genomic_DNA"/>
</dbReference>
<dbReference type="OrthoDB" id="9772751at2"/>
<protein>
    <submittedName>
        <fullName evidence="2">Ubiquinone/menaquinone biosynthesis C-methyltransferase UbiE</fullName>
        <ecNumber evidence="2">2.1.1.163</ecNumber>
    </submittedName>
</protein>
<dbReference type="InterPro" id="IPR029063">
    <property type="entry name" value="SAM-dependent_MTases_sf"/>
</dbReference>
<evidence type="ECO:0000313" key="2">
    <source>
        <dbReference type="EMBL" id="QDR79263.1"/>
    </source>
</evidence>
<reference evidence="2 3" key="1">
    <citation type="submission" date="2019-02" db="EMBL/GenBank/DDBJ databases">
        <title>Closed genome of Sporomusa termitida DSM 4440.</title>
        <authorList>
            <person name="Poehlein A."/>
            <person name="Daniel R."/>
        </authorList>
    </citation>
    <scope>NUCLEOTIDE SEQUENCE [LARGE SCALE GENOMIC DNA]</scope>
    <source>
        <strain evidence="2 3">DSM 4440</strain>
    </source>
</reference>
<dbReference type="Pfam" id="PF13847">
    <property type="entry name" value="Methyltransf_31"/>
    <property type="match status" value="1"/>
</dbReference>
<dbReference type="EC" id="2.1.1.163" evidence="2"/>
<feature type="domain" description="Methyltransferase" evidence="1">
    <location>
        <begin position="37"/>
        <end position="144"/>
    </location>
</feature>
<organism evidence="2 3">
    <name type="scientific">Sporomusa termitida</name>
    <dbReference type="NCBI Taxonomy" id="2377"/>
    <lineage>
        <taxon>Bacteria</taxon>
        <taxon>Bacillati</taxon>
        <taxon>Bacillota</taxon>
        <taxon>Negativicutes</taxon>
        <taxon>Selenomonadales</taxon>
        <taxon>Sporomusaceae</taxon>
        <taxon>Sporomusa</taxon>
    </lineage>
</organism>
<dbReference type="PANTHER" id="PTHR42912:SF80">
    <property type="entry name" value="METHYLTRANSFERASE DOMAIN-CONTAINING PROTEIN"/>
    <property type="match status" value="1"/>
</dbReference>
<dbReference type="GO" id="GO:0032259">
    <property type="term" value="P:methylation"/>
    <property type="evidence" value="ECO:0007669"/>
    <property type="project" value="UniProtKB-KW"/>
</dbReference>
<dbReference type="SUPFAM" id="SSF53335">
    <property type="entry name" value="S-adenosyl-L-methionine-dependent methyltransferases"/>
    <property type="match status" value="1"/>
</dbReference>
<dbReference type="PANTHER" id="PTHR42912">
    <property type="entry name" value="METHYLTRANSFERASE"/>
    <property type="match status" value="1"/>
</dbReference>
<keyword evidence="2" id="KW-0830">Ubiquinone</keyword>
<proteinExistence type="predicted"/>
<dbReference type="GO" id="GO:0043770">
    <property type="term" value="F:demethylmenaquinone methyltransferase activity"/>
    <property type="evidence" value="ECO:0007669"/>
    <property type="project" value="UniProtKB-EC"/>
</dbReference>
<evidence type="ECO:0000313" key="3">
    <source>
        <dbReference type="Proteomes" id="UP000320776"/>
    </source>
</evidence>
<dbReference type="CDD" id="cd02440">
    <property type="entry name" value="AdoMet_MTases"/>
    <property type="match status" value="1"/>
</dbReference>